<dbReference type="SUPFAM" id="SSF69593">
    <property type="entry name" value="Glycerol-3-phosphate (1)-acyltransferase"/>
    <property type="match status" value="1"/>
</dbReference>
<sequence>MTAAAEVQAMMPAGAAAVTPSQAELRSEDKVDAGEQRLQTGSSDMEISDGEMPAEGTVPQAVKKMSLVTHEAPTSTEQSDAAGGRSPTSTSDQDSSVKTLSWTLSVTYVAFMLYVQFIVQAGLCSIVYLLTPVVSLLGGAAAWWNLIDTVYEIHERVAILMAIALKGTKLYFYGDFEKARNIQESCIVICNHQVEGDYFVMAAAMEKTGKLSQLRHVMKDSLIWIPYVGSFLVARGSFFINRSNLNWKSFDNNCRRLCEDNVPTCLMIYPEGTTWNNAVDEGRIFEKSRQVAIESGREPFRHLLFPRARGFQRLLSQFRGQIKAVYDLTLVYSSTRDSSGAKKPAPSLTGKYLCD</sequence>
<dbReference type="GO" id="GO:0016746">
    <property type="term" value="F:acyltransferase activity"/>
    <property type="evidence" value="ECO:0007669"/>
    <property type="project" value="UniProtKB-KW"/>
</dbReference>
<reference evidence="4 5" key="1">
    <citation type="journal article" date="2017" name="Gigascience">
        <title>Draft genome of the honey bee ectoparasitic mite, Tropilaelaps mercedesae, is shaped by the parasitic life history.</title>
        <authorList>
            <person name="Dong X."/>
            <person name="Armstrong S.D."/>
            <person name="Xia D."/>
            <person name="Makepeace B.L."/>
            <person name="Darby A.C."/>
            <person name="Kadowaki T."/>
        </authorList>
    </citation>
    <scope>NUCLEOTIDE SEQUENCE [LARGE SCALE GENOMIC DNA]</scope>
    <source>
        <strain evidence="4">Wuxi-XJTLU</strain>
    </source>
</reference>
<evidence type="ECO:0000259" key="3">
    <source>
        <dbReference type="SMART" id="SM00563"/>
    </source>
</evidence>
<dbReference type="PANTHER" id="PTHR10983">
    <property type="entry name" value="1-ACYLGLYCEROL-3-PHOSPHATE ACYLTRANSFERASE-RELATED"/>
    <property type="match status" value="1"/>
</dbReference>
<accession>A0A1V9XY34</accession>
<dbReference type="STRING" id="418985.A0A1V9XY34"/>
<feature type="region of interest" description="Disordered" evidence="1">
    <location>
        <begin position="336"/>
        <end position="355"/>
    </location>
</feature>
<dbReference type="Proteomes" id="UP000192247">
    <property type="component" value="Unassembled WGS sequence"/>
</dbReference>
<organism evidence="4 5">
    <name type="scientific">Tropilaelaps mercedesae</name>
    <dbReference type="NCBI Taxonomy" id="418985"/>
    <lineage>
        <taxon>Eukaryota</taxon>
        <taxon>Metazoa</taxon>
        <taxon>Ecdysozoa</taxon>
        <taxon>Arthropoda</taxon>
        <taxon>Chelicerata</taxon>
        <taxon>Arachnida</taxon>
        <taxon>Acari</taxon>
        <taxon>Parasitiformes</taxon>
        <taxon>Mesostigmata</taxon>
        <taxon>Gamasina</taxon>
        <taxon>Dermanyssoidea</taxon>
        <taxon>Laelapidae</taxon>
        <taxon>Tropilaelaps</taxon>
    </lineage>
</organism>
<dbReference type="PANTHER" id="PTHR10983:SF16">
    <property type="entry name" value="LYSOCARDIOLIPIN ACYLTRANSFERASE 1"/>
    <property type="match status" value="1"/>
</dbReference>
<comment type="caution">
    <text evidence="4">The sequence shown here is derived from an EMBL/GenBank/DDBJ whole genome shotgun (WGS) entry which is preliminary data.</text>
</comment>
<dbReference type="InParanoid" id="A0A1V9XY34"/>
<keyword evidence="2" id="KW-0812">Transmembrane</keyword>
<feature type="domain" description="Phospholipid/glycerol acyltransferase" evidence="3">
    <location>
        <begin position="186"/>
        <end position="312"/>
    </location>
</feature>
<dbReference type="SMART" id="SM00563">
    <property type="entry name" value="PlsC"/>
    <property type="match status" value="1"/>
</dbReference>
<keyword evidence="2" id="KW-1133">Transmembrane helix</keyword>
<dbReference type="InterPro" id="IPR002123">
    <property type="entry name" value="Plipid/glycerol_acylTrfase"/>
</dbReference>
<keyword evidence="2" id="KW-0472">Membrane</keyword>
<feature type="compositionally biased region" description="Polar residues" evidence="1">
    <location>
        <begin position="86"/>
        <end position="95"/>
    </location>
</feature>
<evidence type="ECO:0000256" key="1">
    <source>
        <dbReference type="SAM" id="MobiDB-lite"/>
    </source>
</evidence>
<dbReference type="Pfam" id="PF01553">
    <property type="entry name" value="Acyltransferase"/>
    <property type="match status" value="1"/>
</dbReference>
<keyword evidence="5" id="KW-1185">Reference proteome</keyword>
<feature type="transmembrane region" description="Helical" evidence="2">
    <location>
        <begin position="100"/>
        <end position="119"/>
    </location>
</feature>
<evidence type="ECO:0000313" key="5">
    <source>
        <dbReference type="Proteomes" id="UP000192247"/>
    </source>
</evidence>
<dbReference type="CDD" id="cd07990">
    <property type="entry name" value="LPLAT_LCLAT1-like"/>
    <property type="match status" value="1"/>
</dbReference>
<gene>
    <name evidence="4" type="ORF">BIW11_06515</name>
</gene>
<protein>
    <submittedName>
        <fullName evidence="4">1-acyl-sn-glycerol-3-phosphate acyltransferase epsilon-like</fullName>
    </submittedName>
</protein>
<name>A0A1V9XY34_9ACAR</name>
<dbReference type="GO" id="GO:0012505">
    <property type="term" value="C:endomembrane system"/>
    <property type="evidence" value="ECO:0007669"/>
    <property type="project" value="TreeGrafter"/>
</dbReference>
<keyword evidence="4" id="KW-0012">Acyltransferase</keyword>
<dbReference type="AlphaFoldDB" id="A0A1V9XY34"/>
<feature type="region of interest" description="Disordered" evidence="1">
    <location>
        <begin position="1"/>
        <end position="95"/>
    </location>
</feature>
<evidence type="ECO:0000256" key="2">
    <source>
        <dbReference type="SAM" id="Phobius"/>
    </source>
</evidence>
<keyword evidence="4" id="KW-0808">Transferase</keyword>
<evidence type="ECO:0000313" key="4">
    <source>
        <dbReference type="EMBL" id="OQR78278.1"/>
    </source>
</evidence>
<feature type="transmembrane region" description="Helical" evidence="2">
    <location>
        <begin position="126"/>
        <end position="146"/>
    </location>
</feature>
<dbReference type="EMBL" id="MNPL01002435">
    <property type="protein sequence ID" value="OQR78278.1"/>
    <property type="molecule type" value="Genomic_DNA"/>
</dbReference>
<proteinExistence type="predicted"/>
<dbReference type="OrthoDB" id="6487385at2759"/>
<feature type="compositionally biased region" description="Basic and acidic residues" evidence="1">
    <location>
        <begin position="25"/>
        <end position="35"/>
    </location>
</feature>